<accession>A0AAJ7CAB4</accession>
<dbReference type="AlphaFoldDB" id="A0AAJ7CAB4"/>
<gene>
    <name evidence="2" type="primary">LOC107272826</name>
</gene>
<dbReference type="Proteomes" id="UP000694920">
    <property type="component" value="Unplaced"/>
</dbReference>
<name>A0AAJ7CAB4_CEPCN</name>
<dbReference type="RefSeq" id="XP_015605840.1">
    <property type="nucleotide sequence ID" value="XM_015750354.2"/>
</dbReference>
<dbReference type="KEGG" id="ccin:107272826"/>
<sequence>MQQPPTVSSAPRRLYDWTALNYSNSITSHIDILLTSVRPMKFRRRDALRQLKNSSIQDLLRSRRWCEGTPALYFAPHTAPKCHVRHTIYTYSLHFQTAPASSSSLCWKRILRDSGNSGKRRIGGRRQIPLGSCN</sequence>
<evidence type="ECO:0000313" key="2">
    <source>
        <dbReference type="RefSeq" id="XP_015605840.1"/>
    </source>
</evidence>
<organism evidence="1 2">
    <name type="scientific">Cephus cinctus</name>
    <name type="common">Wheat stem sawfly</name>
    <dbReference type="NCBI Taxonomy" id="211228"/>
    <lineage>
        <taxon>Eukaryota</taxon>
        <taxon>Metazoa</taxon>
        <taxon>Ecdysozoa</taxon>
        <taxon>Arthropoda</taxon>
        <taxon>Hexapoda</taxon>
        <taxon>Insecta</taxon>
        <taxon>Pterygota</taxon>
        <taxon>Neoptera</taxon>
        <taxon>Endopterygota</taxon>
        <taxon>Hymenoptera</taxon>
        <taxon>Cephoidea</taxon>
        <taxon>Cephidae</taxon>
        <taxon>Cephus</taxon>
    </lineage>
</organism>
<keyword evidence="1" id="KW-1185">Reference proteome</keyword>
<protein>
    <submittedName>
        <fullName evidence="2">Uncharacterized protein LOC107272826 isoform X1</fullName>
    </submittedName>
</protein>
<proteinExistence type="predicted"/>
<evidence type="ECO:0000313" key="1">
    <source>
        <dbReference type="Proteomes" id="UP000694920"/>
    </source>
</evidence>
<dbReference type="GeneID" id="107272826"/>
<reference evidence="2" key="1">
    <citation type="submission" date="2025-08" db="UniProtKB">
        <authorList>
            <consortium name="RefSeq"/>
        </authorList>
    </citation>
    <scope>IDENTIFICATION</scope>
</reference>